<dbReference type="EMBL" id="JAODUP010000286">
    <property type="protein sequence ID" value="KAK2153783.1"/>
    <property type="molecule type" value="Genomic_DNA"/>
</dbReference>
<dbReference type="AlphaFoldDB" id="A0AAD9JIF4"/>
<evidence type="ECO:0000313" key="2">
    <source>
        <dbReference type="Proteomes" id="UP001208570"/>
    </source>
</evidence>
<comment type="caution">
    <text evidence="1">The sequence shown here is derived from an EMBL/GenBank/DDBJ whole genome shotgun (WGS) entry which is preliminary data.</text>
</comment>
<protein>
    <submittedName>
        <fullName evidence="1">Uncharacterized protein</fullName>
    </submittedName>
</protein>
<reference evidence="1" key="1">
    <citation type="journal article" date="2023" name="Mol. Biol. Evol.">
        <title>Third-Generation Sequencing Reveals the Adaptive Role of the Epigenome in Three Deep-Sea Polychaetes.</title>
        <authorList>
            <person name="Perez M."/>
            <person name="Aroh O."/>
            <person name="Sun Y."/>
            <person name="Lan Y."/>
            <person name="Juniper S.K."/>
            <person name="Young C.R."/>
            <person name="Angers B."/>
            <person name="Qian P.Y."/>
        </authorList>
    </citation>
    <scope>NUCLEOTIDE SEQUENCE</scope>
    <source>
        <strain evidence="1">P08H-3</strain>
    </source>
</reference>
<keyword evidence="2" id="KW-1185">Reference proteome</keyword>
<proteinExistence type="predicted"/>
<dbReference type="Proteomes" id="UP001208570">
    <property type="component" value="Unassembled WGS sequence"/>
</dbReference>
<evidence type="ECO:0000313" key="1">
    <source>
        <dbReference type="EMBL" id="KAK2153783.1"/>
    </source>
</evidence>
<name>A0AAD9JIF4_9ANNE</name>
<sequence>MKVFDAIVVQVPTKHISSLIKRFSLRSGITLTDIPHRSTVEAMVRDLGVISDLQTAEAILDNRDCTFGFDATTQEGIHLNSIHINITTQFIAADEIAGGTADDYHMQICDSIDNLANVYCSFHGKEYQTIRWGLISNISNSLTDRCAANHAAIQLVNASWDKTLNELNCHLHPLDSIATKVNHH</sequence>
<organism evidence="1 2">
    <name type="scientific">Paralvinella palmiformis</name>
    <dbReference type="NCBI Taxonomy" id="53620"/>
    <lineage>
        <taxon>Eukaryota</taxon>
        <taxon>Metazoa</taxon>
        <taxon>Spiralia</taxon>
        <taxon>Lophotrochozoa</taxon>
        <taxon>Annelida</taxon>
        <taxon>Polychaeta</taxon>
        <taxon>Sedentaria</taxon>
        <taxon>Canalipalpata</taxon>
        <taxon>Terebellida</taxon>
        <taxon>Terebelliformia</taxon>
        <taxon>Alvinellidae</taxon>
        <taxon>Paralvinella</taxon>
    </lineage>
</organism>
<gene>
    <name evidence="1" type="ORF">LSH36_286g01047</name>
</gene>
<accession>A0AAD9JIF4</accession>